<feature type="transmembrane region" description="Helical" evidence="1">
    <location>
        <begin position="36"/>
        <end position="56"/>
    </location>
</feature>
<dbReference type="PANTHER" id="PTHR39164:SF1">
    <property type="entry name" value="PROTEIN CCDC"/>
    <property type="match status" value="1"/>
</dbReference>
<evidence type="ECO:0000313" key="3">
    <source>
        <dbReference type="Proteomes" id="UP000010119"/>
    </source>
</evidence>
<dbReference type="PIRSF" id="PIRSF021441">
    <property type="entry name" value="DUF1453"/>
    <property type="match status" value="1"/>
</dbReference>
<protein>
    <recommendedName>
        <fullName evidence="4">Protein CcdC</fullName>
    </recommendedName>
</protein>
<dbReference type="EMBL" id="ACCR02000005">
    <property type="protein sequence ID" value="EFI83443.1"/>
    <property type="molecule type" value="Genomic_DNA"/>
</dbReference>
<dbReference type="PANTHER" id="PTHR39164">
    <property type="entry name" value="PROTEIN CCDC"/>
    <property type="match status" value="1"/>
</dbReference>
<dbReference type="HOGENOM" id="CLU_112887_0_0_9"/>
<accession>D7UYM6</accession>
<dbReference type="STRING" id="525367.HMPREF0556_12128"/>
<feature type="transmembrane region" description="Helical" evidence="1">
    <location>
        <begin position="6"/>
        <end position="24"/>
    </location>
</feature>
<dbReference type="eggNOG" id="COG4846">
    <property type="taxonomic scope" value="Bacteria"/>
</dbReference>
<dbReference type="Pfam" id="PF07301">
    <property type="entry name" value="DUF1453"/>
    <property type="match status" value="1"/>
</dbReference>
<comment type="caution">
    <text evidence="2">The sequence shown here is derived from an EMBL/GenBank/DDBJ whole genome shotgun (WGS) entry which is preliminary data.</text>
</comment>
<keyword evidence="1" id="KW-0472">Membrane</keyword>
<feature type="transmembrane region" description="Helical" evidence="1">
    <location>
        <begin position="96"/>
        <end position="115"/>
    </location>
</feature>
<keyword evidence="3" id="KW-1185">Reference proteome</keyword>
<keyword evidence="1" id="KW-0812">Transmembrane</keyword>
<evidence type="ECO:0008006" key="4">
    <source>
        <dbReference type="Google" id="ProtNLM"/>
    </source>
</evidence>
<feature type="transmembrane region" description="Helical" evidence="1">
    <location>
        <begin position="62"/>
        <end position="84"/>
    </location>
</feature>
<proteinExistence type="predicted"/>
<sequence>MIVSLLVSIIITFIFGTGIIFIRMKASKRPANVKGILIPPIMMSTGALMFVIPYFWVTTLDIIEAVVLGLIFSVILIATTKFTAKDNFIYIKRTKAFPIILMALLLIRIFIKYWISGSVDVSELPGMFWIMAFAMIVPWRIAMYYQFKAAERRLLTTGELTK</sequence>
<evidence type="ECO:0000256" key="1">
    <source>
        <dbReference type="SAM" id="Phobius"/>
    </source>
</evidence>
<reference evidence="2" key="1">
    <citation type="submission" date="2010-06" db="EMBL/GenBank/DDBJ databases">
        <authorList>
            <person name="Muzny D."/>
            <person name="Qin X."/>
            <person name="Buhay C."/>
            <person name="Dugan-Rocha S."/>
            <person name="Ding Y."/>
            <person name="Chen G."/>
            <person name="Hawes A."/>
            <person name="Holder M."/>
            <person name="Jhangiani S."/>
            <person name="Johnson A."/>
            <person name="Khan Z."/>
            <person name="Li Z."/>
            <person name="Liu W."/>
            <person name="Liu X."/>
            <person name="Perez L."/>
            <person name="Shen H."/>
            <person name="Wang Q."/>
            <person name="Watt J."/>
            <person name="Xi L."/>
            <person name="Xin Y."/>
            <person name="Zhou J."/>
            <person name="Deng J."/>
            <person name="Jiang H."/>
            <person name="Liu Y."/>
            <person name="Qu J."/>
            <person name="Song X.-Z."/>
            <person name="Zhang L."/>
            <person name="Villasana D."/>
            <person name="Johnson A."/>
            <person name="Liu J."/>
            <person name="Liyanage D."/>
            <person name="Lorensuhewa L."/>
            <person name="Robinson T."/>
            <person name="Song A."/>
            <person name="Song B.-B."/>
            <person name="Dinh H."/>
            <person name="Thornton R."/>
            <person name="Coyle M."/>
            <person name="Francisco L."/>
            <person name="Jackson L."/>
            <person name="Javaid M."/>
            <person name="Korchina V."/>
            <person name="Kovar C."/>
            <person name="Mata R."/>
            <person name="Mathew T."/>
            <person name="Ngo R."/>
            <person name="Nguyen L."/>
            <person name="Nguyen N."/>
            <person name="Okwuonu G."/>
            <person name="Ongeri F."/>
            <person name="Pham C."/>
            <person name="Simmons D."/>
            <person name="Wilczek-Boney K."/>
            <person name="Hale W."/>
            <person name="Jakkamsetti A."/>
            <person name="Pham P."/>
            <person name="Ruth R."/>
            <person name="San Lucas F."/>
            <person name="Warren J."/>
            <person name="Zhang J."/>
            <person name="Zhao Z."/>
            <person name="Zhou C."/>
            <person name="Zhu D."/>
            <person name="Lee S."/>
            <person name="Bess C."/>
            <person name="Blankenburg K."/>
            <person name="Forbes L."/>
            <person name="Fu Q."/>
            <person name="Gubbala S."/>
            <person name="Hirani K."/>
            <person name="Jayaseelan J.C."/>
            <person name="Lara F."/>
            <person name="Munidasa M."/>
            <person name="Palculict T."/>
            <person name="Patil S."/>
            <person name="Pu L.-L."/>
            <person name="Saada N."/>
            <person name="Tang L."/>
            <person name="Weissenberger G."/>
            <person name="Zhu Y."/>
            <person name="Hemphill L."/>
            <person name="Shang Y."/>
            <person name="Youmans B."/>
            <person name="Ayvaz T."/>
            <person name="Ross M."/>
            <person name="Santibanez J."/>
            <person name="Aqrawi P."/>
            <person name="Gross S."/>
            <person name="Joshi V."/>
            <person name="Fowler G."/>
            <person name="Nazareth L."/>
            <person name="Reid J."/>
            <person name="Worley K."/>
            <person name="Petrosino J."/>
            <person name="Highlander S."/>
            <person name="Gibbs R."/>
        </authorList>
    </citation>
    <scope>NUCLEOTIDE SEQUENCE [LARGE SCALE GENOMIC DNA]</scope>
    <source>
        <strain evidence="2">DSM 20601</strain>
    </source>
</reference>
<dbReference type="Proteomes" id="UP000010119">
    <property type="component" value="Unassembled WGS sequence"/>
</dbReference>
<feature type="transmembrane region" description="Helical" evidence="1">
    <location>
        <begin position="127"/>
        <end position="145"/>
    </location>
</feature>
<keyword evidence="1" id="KW-1133">Transmembrane helix</keyword>
<dbReference type="InterPro" id="IPR058247">
    <property type="entry name" value="DUF1453"/>
</dbReference>
<dbReference type="AlphaFoldDB" id="D7UYM6"/>
<organism evidence="2 3">
    <name type="scientific">Listeria grayi DSM 20601</name>
    <dbReference type="NCBI Taxonomy" id="525367"/>
    <lineage>
        <taxon>Bacteria</taxon>
        <taxon>Bacillati</taxon>
        <taxon>Bacillota</taxon>
        <taxon>Bacilli</taxon>
        <taxon>Bacillales</taxon>
        <taxon>Listeriaceae</taxon>
        <taxon>Listeria</taxon>
    </lineage>
</organism>
<dbReference type="InterPro" id="IPR031306">
    <property type="entry name" value="CcdC"/>
</dbReference>
<name>D7UYM6_LISGR</name>
<evidence type="ECO:0000313" key="2">
    <source>
        <dbReference type="EMBL" id="EFI83443.1"/>
    </source>
</evidence>
<gene>
    <name evidence="2" type="ORF">HMPREF0556_12128</name>
</gene>